<dbReference type="EC" id="2.3.2.27" evidence="4"/>
<dbReference type="PROSITE" id="PS51698">
    <property type="entry name" value="U_BOX"/>
    <property type="match status" value="1"/>
</dbReference>
<feature type="binding site" evidence="11">
    <location>
        <position position="930"/>
    </location>
    <ligand>
        <name>ATP</name>
        <dbReference type="ChEBI" id="CHEBI:30616"/>
    </ligand>
</feature>
<dbReference type="Pfam" id="PF07714">
    <property type="entry name" value="PK_Tyr_Ser-Thr"/>
    <property type="match status" value="2"/>
</dbReference>
<evidence type="ECO:0000256" key="8">
    <source>
        <dbReference type="ARBA" id="ARBA00022777"/>
    </source>
</evidence>
<dbReference type="Gene3D" id="1.10.510.10">
    <property type="entry name" value="Transferase(Phosphotransferase) domain 1"/>
    <property type="match status" value="2"/>
</dbReference>
<evidence type="ECO:0000256" key="3">
    <source>
        <dbReference type="ARBA" id="ARBA00004906"/>
    </source>
</evidence>
<keyword evidence="10 11" id="KW-0067">ATP-binding</keyword>
<gene>
    <name evidence="16" type="ORF">Bca52824_035487</name>
</gene>
<name>A0A8X7S2S1_BRACI</name>
<evidence type="ECO:0000256" key="7">
    <source>
        <dbReference type="ARBA" id="ARBA00022741"/>
    </source>
</evidence>
<protein>
    <recommendedName>
        <fullName evidence="4">RING-type E3 ubiquitin transferase</fullName>
        <ecNumber evidence="4">2.3.2.27</ecNumber>
    </recommendedName>
</protein>
<dbReference type="InterPro" id="IPR006016">
    <property type="entry name" value="UspA"/>
</dbReference>
<evidence type="ECO:0000256" key="4">
    <source>
        <dbReference type="ARBA" id="ARBA00012483"/>
    </source>
</evidence>
<evidence type="ECO:0000313" key="17">
    <source>
        <dbReference type="Proteomes" id="UP000886595"/>
    </source>
</evidence>
<feature type="binding site" evidence="11">
    <location>
        <position position="476"/>
    </location>
    <ligand>
        <name>ATP</name>
        <dbReference type="ChEBI" id="CHEBI:30616"/>
    </ligand>
</feature>
<dbReference type="SUPFAM" id="SSF56112">
    <property type="entry name" value="Protein kinase-like (PK-like)"/>
    <property type="match status" value="2"/>
</dbReference>
<feature type="domain" description="Protein kinase" evidence="14">
    <location>
        <begin position="449"/>
        <end position="713"/>
    </location>
</feature>
<dbReference type="SMART" id="SM00504">
    <property type="entry name" value="Ubox"/>
    <property type="match status" value="1"/>
</dbReference>
<evidence type="ECO:0000256" key="9">
    <source>
        <dbReference type="ARBA" id="ARBA00022786"/>
    </source>
</evidence>
<comment type="pathway">
    <text evidence="3">Protein modification; protein ubiquitination.</text>
</comment>
<dbReference type="SMART" id="SM00220">
    <property type="entry name" value="S_TKc"/>
    <property type="match status" value="2"/>
</dbReference>
<dbReference type="SUPFAM" id="SSF52402">
    <property type="entry name" value="Adenine nucleotide alpha hydrolases-like"/>
    <property type="match status" value="1"/>
</dbReference>
<feature type="domain" description="U-box" evidence="15">
    <location>
        <begin position="1187"/>
        <end position="1260"/>
    </location>
</feature>
<organism evidence="16 17">
    <name type="scientific">Brassica carinata</name>
    <name type="common">Ethiopian mustard</name>
    <name type="synonym">Abyssinian cabbage</name>
    <dbReference type="NCBI Taxonomy" id="52824"/>
    <lineage>
        <taxon>Eukaryota</taxon>
        <taxon>Viridiplantae</taxon>
        <taxon>Streptophyta</taxon>
        <taxon>Embryophyta</taxon>
        <taxon>Tracheophyta</taxon>
        <taxon>Spermatophyta</taxon>
        <taxon>Magnoliopsida</taxon>
        <taxon>eudicotyledons</taxon>
        <taxon>Gunneridae</taxon>
        <taxon>Pentapetalae</taxon>
        <taxon>rosids</taxon>
        <taxon>malvids</taxon>
        <taxon>Brassicales</taxon>
        <taxon>Brassicaceae</taxon>
        <taxon>Brassiceae</taxon>
        <taxon>Brassica</taxon>
    </lineage>
</organism>
<feature type="region of interest" description="Disordered" evidence="13">
    <location>
        <begin position="387"/>
        <end position="422"/>
    </location>
</feature>
<evidence type="ECO:0000256" key="6">
    <source>
        <dbReference type="ARBA" id="ARBA00022679"/>
    </source>
</evidence>
<evidence type="ECO:0000256" key="10">
    <source>
        <dbReference type="ARBA" id="ARBA00022840"/>
    </source>
</evidence>
<keyword evidence="9" id="KW-0833">Ubl conjugation pathway</keyword>
<dbReference type="GO" id="GO:0061630">
    <property type="term" value="F:ubiquitin protein ligase activity"/>
    <property type="evidence" value="ECO:0007669"/>
    <property type="project" value="UniProtKB-EC"/>
</dbReference>
<dbReference type="PANTHER" id="PTHR45647">
    <property type="entry name" value="OS02G0152300 PROTEIN"/>
    <property type="match status" value="1"/>
</dbReference>
<keyword evidence="12" id="KW-0175">Coiled coil</keyword>
<comment type="caution">
    <text evidence="16">The sequence shown here is derived from an EMBL/GenBank/DDBJ whole genome shotgun (WGS) entry which is preliminary data.</text>
</comment>
<feature type="compositionally biased region" description="Low complexity" evidence="13">
    <location>
        <begin position="264"/>
        <end position="280"/>
    </location>
</feature>
<keyword evidence="5" id="KW-0723">Serine/threonine-protein kinase</keyword>
<reference evidence="16 17" key="1">
    <citation type="submission" date="2020-02" db="EMBL/GenBank/DDBJ databases">
        <authorList>
            <person name="Ma Q."/>
            <person name="Huang Y."/>
            <person name="Song X."/>
            <person name="Pei D."/>
        </authorList>
    </citation>
    <scope>NUCLEOTIDE SEQUENCE [LARGE SCALE GENOMIC DNA]</scope>
    <source>
        <strain evidence="16">Sxm20200214</strain>
        <tissue evidence="16">Leaf</tissue>
    </source>
</reference>
<evidence type="ECO:0000256" key="5">
    <source>
        <dbReference type="ARBA" id="ARBA00022527"/>
    </source>
</evidence>
<comment type="function">
    <text evidence="2">Functions as an E3 ubiquitin ligase.</text>
</comment>
<dbReference type="PROSITE" id="PS00108">
    <property type="entry name" value="PROTEIN_KINASE_ST"/>
    <property type="match status" value="2"/>
</dbReference>
<feature type="coiled-coil region" evidence="12">
    <location>
        <begin position="332"/>
        <end position="359"/>
    </location>
</feature>
<dbReference type="PROSITE" id="PS50011">
    <property type="entry name" value="PROTEIN_KINASE_DOM"/>
    <property type="match status" value="2"/>
</dbReference>
<evidence type="ECO:0000256" key="13">
    <source>
        <dbReference type="SAM" id="MobiDB-lite"/>
    </source>
</evidence>
<evidence type="ECO:0000256" key="2">
    <source>
        <dbReference type="ARBA" id="ARBA00003861"/>
    </source>
</evidence>
<feature type="domain" description="Protein kinase" evidence="14">
    <location>
        <begin position="903"/>
        <end position="1167"/>
    </location>
</feature>
<evidence type="ECO:0000259" key="15">
    <source>
        <dbReference type="PROSITE" id="PS51698"/>
    </source>
</evidence>
<dbReference type="InterPro" id="IPR051348">
    <property type="entry name" value="U-box_ubiquitin_ligases"/>
</dbReference>
<dbReference type="OrthoDB" id="10064100at2759"/>
<keyword evidence="7 11" id="KW-0547">Nucleotide-binding</keyword>
<dbReference type="PROSITE" id="PS00107">
    <property type="entry name" value="PROTEIN_KINASE_ATP"/>
    <property type="match status" value="2"/>
</dbReference>
<dbReference type="Gene3D" id="3.30.200.20">
    <property type="entry name" value="Phosphorylase Kinase, domain 1"/>
    <property type="match status" value="2"/>
</dbReference>
<feature type="compositionally biased region" description="Low complexity" evidence="13">
    <location>
        <begin position="206"/>
        <end position="226"/>
    </location>
</feature>
<dbReference type="Proteomes" id="UP000886595">
    <property type="component" value="Unassembled WGS sequence"/>
</dbReference>
<keyword evidence="6" id="KW-0808">Transferase</keyword>
<evidence type="ECO:0000256" key="11">
    <source>
        <dbReference type="PROSITE-ProRule" id="PRU10141"/>
    </source>
</evidence>
<proteinExistence type="predicted"/>
<feature type="region of interest" description="Disordered" evidence="13">
    <location>
        <begin position="199"/>
        <end position="226"/>
    </location>
</feature>
<dbReference type="CDD" id="cd16655">
    <property type="entry name" value="RING-Ubox_WDSUB1-like"/>
    <property type="match status" value="1"/>
</dbReference>
<comment type="catalytic activity">
    <reaction evidence="1">
        <text>S-ubiquitinyl-[E2 ubiquitin-conjugating enzyme]-L-cysteine + [acceptor protein]-L-lysine = [E2 ubiquitin-conjugating enzyme]-L-cysteine + N(6)-ubiquitinyl-[acceptor protein]-L-lysine.</text>
        <dbReference type="EC" id="2.3.2.27"/>
    </reaction>
</comment>
<accession>A0A8X7S2S1</accession>
<dbReference type="PANTHER" id="PTHR45647:SF95">
    <property type="entry name" value="U-BOX DOMAIN-CONTAINING PROTEIN"/>
    <property type="match status" value="1"/>
</dbReference>
<evidence type="ECO:0000256" key="12">
    <source>
        <dbReference type="SAM" id="Coils"/>
    </source>
</evidence>
<feature type="compositionally biased region" description="Basic and acidic residues" evidence="13">
    <location>
        <begin position="853"/>
        <end position="878"/>
    </location>
</feature>
<dbReference type="InterPro" id="IPR013083">
    <property type="entry name" value="Znf_RING/FYVE/PHD"/>
</dbReference>
<evidence type="ECO:0000259" key="14">
    <source>
        <dbReference type="PROSITE" id="PS50011"/>
    </source>
</evidence>
<keyword evidence="17" id="KW-1185">Reference proteome</keyword>
<dbReference type="InterPro" id="IPR001245">
    <property type="entry name" value="Ser-Thr/Tyr_kinase_cat_dom"/>
</dbReference>
<dbReference type="Pfam" id="PF04564">
    <property type="entry name" value="U-box"/>
    <property type="match status" value="1"/>
</dbReference>
<dbReference type="GO" id="GO:0016567">
    <property type="term" value="P:protein ubiquitination"/>
    <property type="evidence" value="ECO:0007669"/>
    <property type="project" value="InterPro"/>
</dbReference>
<dbReference type="InterPro" id="IPR014729">
    <property type="entry name" value="Rossmann-like_a/b/a_fold"/>
</dbReference>
<feature type="region of interest" description="Disordered" evidence="13">
    <location>
        <begin position="264"/>
        <end position="293"/>
    </location>
</feature>
<feature type="region of interest" description="Disordered" evidence="13">
    <location>
        <begin position="305"/>
        <end position="327"/>
    </location>
</feature>
<evidence type="ECO:0000313" key="16">
    <source>
        <dbReference type="EMBL" id="KAG2299015.1"/>
    </source>
</evidence>
<feature type="region of interest" description="Disordered" evidence="13">
    <location>
        <begin position="853"/>
        <end position="879"/>
    </location>
</feature>
<dbReference type="InterPro" id="IPR011009">
    <property type="entry name" value="Kinase-like_dom_sf"/>
</dbReference>
<dbReference type="GO" id="GO:0005524">
    <property type="term" value="F:ATP binding"/>
    <property type="evidence" value="ECO:0007669"/>
    <property type="project" value="UniProtKB-UniRule"/>
</dbReference>
<evidence type="ECO:0000256" key="1">
    <source>
        <dbReference type="ARBA" id="ARBA00000900"/>
    </source>
</evidence>
<dbReference type="InterPro" id="IPR008271">
    <property type="entry name" value="Ser/Thr_kinase_AS"/>
</dbReference>
<dbReference type="CDD" id="cd01989">
    <property type="entry name" value="USP_STK_Ubox_N"/>
    <property type="match status" value="1"/>
</dbReference>
<dbReference type="GO" id="GO:0004672">
    <property type="term" value="F:protein kinase activity"/>
    <property type="evidence" value="ECO:0007669"/>
    <property type="project" value="InterPro"/>
</dbReference>
<sequence length="1619" mass="180236">MFFFKKSVVEPKPVVDQLLMKAGSDVASPSRSLTIAVALSGSTKSKNILKWALKKFASDKNVVFKLIHVLPKITSAPTPSGSIVSISEVPKDVAATFRRQVMEETKETLLKPYKKMCERKKATVELQVLESNSVAVAITREVDKHSISRLVIGRSSDIVDFYGDQDITAKISTYVSNLCTVYVVSKGVYILSKEKSSSTDTEMNETITDSDSQITDSSSCSSGSGHISDAMSNALKSKSLLMSNKRLQHLPTIVRGVSVRMETSSVDSYGTTSTSSGAAEKTSRRSSLETSRTVSSNAYLRDFDERKGGTSSISSIREYDNDTQGEDYFTDNQETLEEITKLRDELRQAQKMYAMAQVETLDASRKLNQLEFEELTLMEHGTKRLAEKERQTFEKKRREGRDAQQRREAAEMKDKAKEKEKLRDSSLVAPKLQYQEFTWEEIKTSTSSFSEDLKIGKGAYGAVYKCNLRHTIAAVKVLHSPESNLSKQFDQEIEILSKIRHPHLVLLLGACPEHGALVYEYMENGSLEDRLFQVSKSQPIPWFVRFRIAWEVASALIFLHKSKPTPIIHRDLKPANILLDQNFVSKVGDVGISTMIQVDPLLTQFTMYKQTSPVGTLCYIDPEYQRTGLLSFKSDIYAFGMIILQLLTALPAIALTYKVETAMENNELIKILDKKAGDWPMEETRKLAALALSCTEIRAKERPDLETQILPALESFKNPDGPRVCDVDSAELELANATLSLADNGTEMHALADDDVSSQGSCDHMALAITTTEPSKVVTHAPDVSNNQTPPDSGDELMAAFESFLGNSIFLKYRYAQEMYAKANVETMNASRKLEELEFEELKLKEHATKGLKEKETQKFEQRRREKRETKEKEKLKESSLVAPKLQYQQFTSEEIKTATSSFSEDLNIGKGAYGDVYKCNLRHTIAAVKVLHSPESNLSNQFDQELEILSNIRHPHLVLLLGACRDHGALVYEYMENGSLEDRLFQVNKSQPIPWFVRFRIAWEVASALIFLHQSKPTPVIHRDLKPANILLDQNFVSKVGDVGISTMIQVDPLLTQVTMYKQTSPVGTLCYIDPEYQRSGMLSFKSDVYAFGMIILQLLTALPAIALTYKVEAAMENNELIKILDKKAGDWPMEETCKLAALALSCTEMRAKDRPDLETQILPALESFKNVAEEARNLISSAPKQPPSHFLCPLLKDVMSEPCVAADGYTYDRRAIEEWMEDQHTSPVTNLPLQNTNLLPNHSVYAAIGEWRGLPNSLPGPRIEAPSTTIFLDAGEASVRRRRDLCFDTCSPPLTARSTVFSFNVSLLGGPHDDESLMRLSLSVRRGASYFCFGVLTTESVTFWRVPHRCAVSISFNPRAPHPFCSCSPDLLTGKASKPEVVSSHSSRSISLRPVIPPSLPPPPLLVLSRRSLSQPLSSFINLGALQPCVSGAPLLTMASDLYRELLKTSSPPSAITISTMLKTYIDDPSWKSDAFLIPLLRLAGSIDISGELDFAPSDASLLLTVVERSISGELYIEYILISRLDTQSSALLLFGRLLLLCEASSLKPRLFCAPPPSPICDASSFHLLLSSSHLRLQISTHSSLKTCPRPPLLLCISKFAGIDLPEVTCKRHSRAT</sequence>
<dbReference type="InterPro" id="IPR017441">
    <property type="entry name" value="Protein_kinase_ATP_BS"/>
</dbReference>
<dbReference type="InterPro" id="IPR003613">
    <property type="entry name" value="Ubox_domain"/>
</dbReference>
<dbReference type="Gene3D" id="3.40.50.620">
    <property type="entry name" value="HUPs"/>
    <property type="match status" value="1"/>
</dbReference>
<dbReference type="SUPFAM" id="SSF57850">
    <property type="entry name" value="RING/U-box"/>
    <property type="match status" value="1"/>
</dbReference>
<dbReference type="EMBL" id="JAAMPC010000008">
    <property type="protein sequence ID" value="KAG2299015.1"/>
    <property type="molecule type" value="Genomic_DNA"/>
</dbReference>
<dbReference type="Gene3D" id="3.30.40.10">
    <property type="entry name" value="Zinc/RING finger domain, C3HC4 (zinc finger)"/>
    <property type="match status" value="1"/>
</dbReference>
<keyword evidence="8" id="KW-0418">Kinase</keyword>
<dbReference type="InterPro" id="IPR000719">
    <property type="entry name" value="Prot_kinase_dom"/>
</dbReference>
<dbReference type="Pfam" id="PF00582">
    <property type="entry name" value="Usp"/>
    <property type="match status" value="1"/>
</dbReference>